<dbReference type="Proteomes" id="UP000186168">
    <property type="component" value="Unassembled WGS sequence"/>
</dbReference>
<sequence>MILLLSTSDTDLLSARAAQSPVPYRLANPARLPLDDLPALLDGAELVVVRLLGGVRAWQEGLDALLAGDRPVVVLTGEQAPDAQLMEHSTVPVGIAAEAHAYLAHGGPGNLAQLARFLSDTVLLTGHGFEPPAPAPSWGPLERAAREDVTGPRIAVLYYRAHHMSGNTAFVEALCQAVEDAGGRPVPLYVASLRAPEPELLQALAGADAVVTTVLAAGGTRPAEASAGGDDEAWDAGALAELDVPVLQALCLTGSRAAWEENDEGLSPLDAATQVAVPEFDGRLITVPFSFKETDRDGLPVYVADPERAARVAGIAVRHARLRHIPAAEKRLALVLSAYPTKHSRIGNAVGLDTPASAVALLRRLRAEGFDLGPEDGPDALPGLVSGDGDELIRALIEAGGHDQDWLTEEQLARNPIRIPAADYRRWYGRLPQELREAVEEHWGPPPGEMFVDTSRDPEGEIVLAALRRGNLLVVIQPPRGFGENPIAIYHDPDLPPSHHYLAAYRWIATPRADGGFGADAMVHLGKHGNLEWLPGKNAGLSAACGPDAALGDLPLIYPFLVNDPGEGTQAKRRAHAVLVDHLVPPMARADSYGDIARLEQLLDEYAAISAMDPAKLPAIRAQIWTLIQAARLDHDLGLEERPDDEGFDDFLLHVDGWLCEVKDAQIRDGLHVLGTAPTGPERVNLVLAILRARQIWGGTTALPGLREALGLDESAATRAGADEAEDKARTLVQAMEDAGWAPEAAEKACLALPEEQRDAVAAILGFAAREVVPRLAATTAEIDHAVHALNGGFVPAGPSGSPLRGLVNVLPTGRNFYSVDPKAVPSRLAWETGQALADSLLERYRRDNDGAWPRSVGLSLWGTSAMRTSGDDVAEALALLGVRPLWDDASRRVTGLEPVPREQLGRPRIDVTLRISGFFRDAFPHVVALLDDAVRLAASLDEPEAENYIRAHAQADLAEHGDERRATTRIFGSRPGTYGAGLLQLIDSRDWRTDADLAEVYTVWGGYAYGRGLEGRPARAEMESAYRRIAVAAKNTDTREHDIADSDDYFQYHGGMVATVRALKGTAPAAYIGDSTRPETVRTRTLHEETSRVFRARVVNPRWIEAMRRHGYKGAFELAATVDYLFGYDATTGVVADWMYDKLAQSYLLDPENRSFLQQANPWALHGMAERLLEAESRGLWEHPDPEVLAAVRELYLETEGGLEGEDDDG</sequence>
<dbReference type="InterPro" id="IPR003672">
    <property type="entry name" value="CobN/Mg_chltase"/>
</dbReference>
<evidence type="ECO:0000259" key="1">
    <source>
        <dbReference type="Pfam" id="PF02514"/>
    </source>
</evidence>
<reference evidence="2 3" key="1">
    <citation type="submission" date="2013-05" db="EMBL/GenBank/DDBJ databases">
        <title>Genome sequence of Streptomyces sparsogenes DSM 40356.</title>
        <authorList>
            <person name="Coyne S."/>
            <person name="Seebeck F.P."/>
        </authorList>
    </citation>
    <scope>NUCLEOTIDE SEQUENCE [LARGE SCALE GENOMIC DNA]</scope>
    <source>
        <strain evidence="2 3">DSM 40356</strain>
    </source>
</reference>
<keyword evidence="2" id="KW-0436">Ligase</keyword>
<feature type="domain" description="CobN/magnesium chelatase" evidence="1">
    <location>
        <begin position="100"/>
        <end position="1188"/>
    </location>
</feature>
<dbReference type="PANTHER" id="PTHR44119">
    <property type="entry name" value="MAGNESIUM-CHELATASE SUBUNIT CHLH, CHLOROPLASTIC"/>
    <property type="match status" value="1"/>
</dbReference>
<proteinExistence type="predicted"/>
<organism evidence="2 3">
    <name type="scientific">Streptomyces sparsogenes DSM 40356</name>
    <dbReference type="NCBI Taxonomy" id="1331668"/>
    <lineage>
        <taxon>Bacteria</taxon>
        <taxon>Bacillati</taxon>
        <taxon>Actinomycetota</taxon>
        <taxon>Actinomycetes</taxon>
        <taxon>Kitasatosporales</taxon>
        <taxon>Streptomycetaceae</taxon>
        <taxon>Streptomyces</taxon>
    </lineage>
</organism>
<dbReference type="EMBL" id="ASQP01000430">
    <property type="protein sequence ID" value="OMI34974.1"/>
    <property type="molecule type" value="Genomic_DNA"/>
</dbReference>
<accession>A0A1R1S9G8</accession>
<dbReference type="Pfam" id="PF02514">
    <property type="entry name" value="CobN-Mg_chel"/>
    <property type="match status" value="1"/>
</dbReference>
<dbReference type="EC" id="6.6.1.2" evidence="2"/>
<keyword evidence="3" id="KW-1185">Reference proteome</keyword>
<dbReference type="GO" id="GO:0009236">
    <property type="term" value="P:cobalamin biosynthetic process"/>
    <property type="evidence" value="ECO:0007669"/>
    <property type="project" value="InterPro"/>
</dbReference>
<dbReference type="GO" id="GO:0051116">
    <property type="term" value="F:cobaltochelatase activity"/>
    <property type="evidence" value="ECO:0007669"/>
    <property type="project" value="UniProtKB-EC"/>
</dbReference>
<protein>
    <submittedName>
        <fullName evidence="2">Cobaltochelatase subunit CobN</fullName>
        <ecNumber evidence="2">6.6.1.2</ecNumber>
    </submittedName>
</protein>
<name>A0A1R1S9G8_9ACTN</name>
<evidence type="ECO:0000313" key="3">
    <source>
        <dbReference type="Proteomes" id="UP000186168"/>
    </source>
</evidence>
<dbReference type="AlphaFoldDB" id="A0A1R1S9G8"/>
<comment type="caution">
    <text evidence="2">The sequence shown here is derived from an EMBL/GenBank/DDBJ whole genome shotgun (WGS) entry which is preliminary data.</text>
</comment>
<dbReference type="RefSeq" id="WP_076971960.1">
    <property type="nucleotide sequence ID" value="NZ_ASQP01000430.1"/>
</dbReference>
<dbReference type="CDD" id="cd10150">
    <property type="entry name" value="CobN_like"/>
    <property type="match status" value="1"/>
</dbReference>
<evidence type="ECO:0000313" key="2">
    <source>
        <dbReference type="EMBL" id="OMI34974.1"/>
    </source>
</evidence>
<dbReference type="InterPro" id="IPR011953">
    <property type="entry name" value="Cobalto_CobN"/>
</dbReference>
<dbReference type="NCBIfam" id="TIGR02257">
    <property type="entry name" value="cobalto_cobN"/>
    <property type="match status" value="1"/>
</dbReference>
<dbReference type="PANTHER" id="PTHR44119:SF4">
    <property type="entry name" value="AEROBIC COBALTOCHELATASE SUBUNIT COBN"/>
    <property type="match status" value="1"/>
</dbReference>
<gene>
    <name evidence="2" type="primary">cobN</name>
    <name evidence="2" type="ORF">SPAR_33781</name>
</gene>